<dbReference type="EMBL" id="MARB01000008">
    <property type="protein sequence ID" value="ODJ88080.1"/>
    <property type="molecule type" value="Genomic_DNA"/>
</dbReference>
<comment type="caution">
    <text evidence="1">The sequence shown here is derived from an EMBL/GenBank/DDBJ whole genome shotgun (WGS) entry which is preliminary data.</text>
</comment>
<keyword evidence="2" id="KW-1185">Reference proteome</keyword>
<dbReference type="Pfam" id="PF08843">
    <property type="entry name" value="AbiEii"/>
    <property type="match status" value="1"/>
</dbReference>
<dbReference type="AlphaFoldDB" id="A0A7Z0VM38"/>
<dbReference type="RefSeq" id="WP_083220647.1">
    <property type="nucleotide sequence ID" value="NZ_MARB01000008.1"/>
</dbReference>
<name>A0A7Z0VM38_9GAMM</name>
<protein>
    <recommendedName>
        <fullName evidence="3">Nucleotidyl transferase AbiEii/AbiGii toxin family protein</fullName>
    </recommendedName>
</protein>
<dbReference type="Proteomes" id="UP000094769">
    <property type="component" value="Unassembled WGS sequence"/>
</dbReference>
<proteinExistence type="predicted"/>
<accession>A0A7Z0VM38</accession>
<dbReference type="OrthoDB" id="9780929at2"/>
<evidence type="ECO:0000313" key="2">
    <source>
        <dbReference type="Proteomes" id="UP000094769"/>
    </source>
</evidence>
<dbReference type="Gene3D" id="3.10.450.620">
    <property type="entry name" value="JHP933, nucleotidyltransferase-like core domain"/>
    <property type="match status" value="1"/>
</dbReference>
<evidence type="ECO:0008006" key="3">
    <source>
        <dbReference type="Google" id="ProtNLM"/>
    </source>
</evidence>
<dbReference type="InterPro" id="IPR014942">
    <property type="entry name" value="AbiEii"/>
</dbReference>
<organism evidence="1 2">
    <name type="scientific">Candidatus Thiodiazotropha endolucinida</name>
    <dbReference type="NCBI Taxonomy" id="1655433"/>
    <lineage>
        <taxon>Bacteria</taxon>
        <taxon>Pseudomonadati</taxon>
        <taxon>Pseudomonadota</taxon>
        <taxon>Gammaproteobacteria</taxon>
        <taxon>Chromatiales</taxon>
        <taxon>Sedimenticolaceae</taxon>
        <taxon>Candidatus Thiodiazotropha</taxon>
    </lineage>
</organism>
<evidence type="ECO:0000313" key="1">
    <source>
        <dbReference type="EMBL" id="ODJ88080.1"/>
    </source>
</evidence>
<reference evidence="1 2" key="1">
    <citation type="submission" date="2016-06" db="EMBL/GenBank/DDBJ databases">
        <title>Genome sequence of endosymbiont of Candidatus Endolucinida thiodiazotropha.</title>
        <authorList>
            <person name="Poehlein A."/>
            <person name="Koenig S."/>
            <person name="Heiden S.E."/>
            <person name="Thuermer A."/>
            <person name="Voget S."/>
            <person name="Daniel R."/>
            <person name="Markert S."/>
            <person name="Gros O."/>
            <person name="Schweder T."/>
        </authorList>
    </citation>
    <scope>NUCLEOTIDE SEQUENCE [LARGE SCALE GENOMIC DNA]</scope>
    <source>
        <strain evidence="1 2">COS</strain>
    </source>
</reference>
<gene>
    <name evidence="1" type="ORF">CODIS_18540</name>
</gene>
<sequence>MKEFIGMSEERRRLVCTETGAQLNLFEIAVEKDFWVCWTLGKLFSLPELDKHLTFKGGTSLSKCWNLIERFSEAIDIVIDRRALGFGGENAPEQAPSRKQMTKRLKALKEACQQCISDQIQPTLFESISSDLPDTLEWSLEPDLDDPDEQTLLLLYPTAFPEQAAYLRRAVKIEMGARSDTEPVASVEITPYIREAFPELLAEPGSEVRAVRPERTFLEKAMLLHEETFRPEAKKKQRRSMARHYYDLYRMIQAGVGDESVRDLGLFHRIAMHRQVFFRYTWVDYSTLNPKELQLIPSAADLPAWQADYKSMQQEMFYGDVPTFEEIMEEVAVFQNLLNAG</sequence>